<keyword evidence="5" id="KW-0503">Monooxygenase</keyword>
<name>A0A0D2BJ05_9EURO</name>
<dbReference type="GO" id="GO:0071949">
    <property type="term" value="F:FAD binding"/>
    <property type="evidence" value="ECO:0007669"/>
    <property type="project" value="InterPro"/>
</dbReference>
<dbReference type="SUPFAM" id="SSF51905">
    <property type="entry name" value="FAD/NAD(P)-binding domain"/>
    <property type="match status" value="1"/>
</dbReference>
<dbReference type="GeneID" id="27329911"/>
<protein>
    <recommendedName>
        <fullName evidence="6">FAD-binding domain-containing protein</fullName>
    </recommendedName>
</protein>
<dbReference type="InterPro" id="IPR050493">
    <property type="entry name" value="FAD-dep_Monooxygenase_BioMet"/>
</dbReference>
<dbReference type="OrthoDB" id="420606at2759"/>
<keyword evidence="2" id="KW-0285">Flavoprotein</keyword>
<dbReference type="InterPro" id="IPR036188">
    <property type="entry name" value="FAD/NAD-bd_sf"/>
</dbReference>
<evidence type="ECO:0000313" key="7">
    <source>
        <dbReference type="EMBL" id="KIW18540.1"/>
    </source>
</evidence>
<evidence type="ECO:0000259" key="6">
    <source>
        <dbReference type="Pfam" id="PF01494"/>
    </source>
</evidence>
<dbReference type="PANTHER" id="PTHR13789:SF147">
    <property type="entry name" value="PUTATIVE (AFU_ORTHOLOGUE AFUA_2G01950)-RELATED"/>
    <property type="match status" value="1"/>
</dbReference>
<dbReference type="STRING" id="91928.A0A0D2BJ05"/>
<evidence type="ECO:0000313" key="8">
    <source>
        <dbReference type="Proteomes" id="UP000053328"/>
    </source>
</evidence>
<dbReference type="EMBL" id="KN847493">
    <property type="protein sequence ID" value="KIW18540.1"/>
    <property type="molecule type" value="Genomic_DNA"/>
</dbReference>
<reference evidence="7 8" key="1">
    <citation type="submission" date="2015-01" db="EMBL/GenBank/DDBJ databases">
        <title>The Genome Sequence of Exophiala spinifera CBS89968.</title>
        <authorList>
            <consortium name="The Broad Institute Genomics Platform"/>
            <person name="Cuomo C."/>
            <person name="de Hoog S."/>
            <person name="Gorbushina A."/>
            <person name="Stielow B."/>
            <person name="Teixiera M."/>
            <person name="Abouelleil A."/>
            <person name="Chapman S.B."/>
            <person name="Priest M."/>
            <person name="Young S.K."/>
            <person name="Wortman J."/>
            <person name="Nusbaum C."/>
            <person name="Birren B."/>
        </authorList>
    </citation>
    <scope>NUCLEOTIDE SEQUENCE [LARGE SCALE GENOMIC DNA]</scope>
    <source>
        <strain evidence="7 8">CBS 89968</strain>
    </source>
</reference>
<evidence type="ECO:0000256" key="5">
    <source>
        <dbReference type="ARBA" id="ARBA00023033"/>
    </source>
</evidence>
<dbReference type="Gene3D" id="3.50.50.60">
    <property type="entry name" value="FAD/NAD(P)-binding domain"/>
    <property type="match status" value="1"/>
</dbReference>
<evidence type="ECO:0000256" key="2">
    <source>
        <dbReference type="ARBA" id="ARBA00022630"/>
    </source>
</evidence>
<evidence type="ECO:0000256" key="1">
    <source>
        <dbReference type="ARBA" id="ARBA00007992"/>
    </source>
</evidence>
<dbReference type="HOGENOM" id="CLU_009665_19_3_1"/>
<dbReference type="InterPro" id="IPR002938">
    <property type="entry name" value="FAD-bd"/>
</dbReference>
<dbReference type="Proteomes" id="UP000053328">
    <property type="component" value="Unassembled WGS sequence"/>
</dbReference>
<comment type="similarity">
    <text evidence="1">Belongs to the paxM FAD-dependent monooxygenase family.</text>
</comment>
<dbReference type="RefSeq" id="XP_016238756.1">
    <property type="nucleotide sequence ID" value="XM_016377186.1"/>
</dbReference>
<dbReference type="SUPFAM" id="SSF54373">
    <property type="entry name" value="FAD-linked reductases, C-terminal domain"/>
    <property type="match status" value="1"/>
</dbReference>
<dbReference type="AlphaFoldDB" id="A0A0D2BJ05"/>
<feature type="domain" description="FAD-binding" evidence="6">
    <location>
        <begin position="5"/>
        <end position="351"/>
    </location>
</feature>
<dbReference type="GO" id="GO:0004497">
    <property type="term" value="F:monooxygenase activity"/>
    <property type="evidence" value="ECO:0007669"/>
    <property type="project" value="UniProtKB-KW"/>
</dbReference>
<evidence type="ECO:0000256" key="3">
    <source>
        <dbReference type="ARBA" id="ARBA00022827"/>
    </source>
</evidence>
<keyword evidence="4" id="KW-0560">Oxidoreductase</keyword>
<dbReference type="PANTHER" id="PTHR13789">
    <property type="entry name" value="MONOOXYGENASE"/>
    <property type="match status" value="1"/>
</dbReference>
<proteinExistence type="inferred from homology"/>
<dbReference type="PRINTS" id="PR00420">
    <property type="entry name" value="RNGMNOXGNASE"/>
</dbReference>
<gene>
    <name evidence="7" type="ORF">PV08_02828</name>
</gene>
<accession>A0A0D2BJ05</accession>
<dbReference type="VEuPathDB" id="FungiDB:PV08_02828"/>
<keyword evidence="3" id="KW-0274">FAD</keyword>
<keyword evidence="8" id="KW-1185">Reference proteome</keyword>
<sequence>MPPLHVGIVGGGLGGMATACAVAKAGLKVTVLEQAEEVKEIGAGIQMTPNVSRFLIRWGVDQVLGNSLVEFDELNLRKKDGTLIGHLKVKDTVRRQFGFPWWTVHRMHLLWGFAEVAESEGVETVLGTRIEKIDWTSSEKVKVTSTTGKQWEFDLVIGADGVNSAIRKNIMPEVKPKPPNGNCAYRATVPYDQIRQDPVSKELVKKVTMEVWMAPKSYIISYPMSAATIFNMVLSHHVDHLVEQTEDIDMEVDFRQRYADYDPRIKRVVDMVPEARRWPLLVTGPLKSWSTPQKNVVLLGDAAHSMVNHMAQGAATAIEDGAFLAKTLSKVVDGKLSLAEAIKIYEDTRMDKVAAKQRVSYLNGFMWQIPEGELTEARNKAMSAELRDEFAKYSSNLWKDPDTTSAVYGYDAERDADMAIDAYITKSQFNGDVTQHEVDKYIGWWWPAGRKNELQYSKL</sequence>
<dbReference type="Pfam" id="PF01494">
    <property type="entry name" value="FAD_binding_3"/>
    <property type="match status" value="1"/>
</dbReference>
<organism evidence="7 8">
    <name type="scientific">Exophiala spinifera</name>
    <dbReference type="NCBI Taxonomy" id="91928"/>
    <lineage>
        <taxon>Eukaryota</taxon>
        <taxon>Fungi</taxon>
        <taxon>Dikarya</taxon>
        <taxon>Ascomycota</taxon>
        <taxon>Pezizomycotina</taxon>
        <taxon>Eurotiomycetes</taxon>
        <taxon>Chaetothyriomycetidae</taxon>
        <taxon>Chaetothyriales</taxon>
        <taxon>Herpotrichiellaceae</taxon>
        <taxon>Exophiala</taxon>
    </lineage>
</organism>
<evidence type="ECO:0000256" key="4">
    <source>
        <dbReference type="ARBA" id="ARBA00023002"/>
    </source>
</evidence>